<keyword evidence="2" id="KW-1185">Reference proteome</keyword>
<dbReference type="EMBL" id="CP111016">
    <property type="protein sequence ID" value="WAR05370.1"/>
    <property type="molecule type" value="Genomic_DNA"/>
</dbReference>
<evidence type="ECO:0000313" key="1">
    <source>
        <dbReference type="EMBL" id="WAR05370.1"/>
    </source>
</evidence>
<gene>
    <name evidence="1" type="ORF">MAR_020739</name>
</gene>
<name>A0ABY7E676_MYAAR</name>
<dbReference type="Proteomes" id="UP001164746">
    <property type="component" value="Chromosome 5"/>
</dbReference>
<sequence>MTTGKLQANASLDVFYESILCNGIEKNAVADSDIVLKYRQRSLVQCHVADKRVGNEGEHLITREHHEKH</sequence>
<reference evidence="1" key="1">
    <citation type="submission" date="2022-11" db="EMBL/GenBank/DDBJ databases">
        <title>Centuries of genome instability and evolution in soft-shell clam transmissible cancer (bioRxiv).</title>
        <authorList>
            <person name="Hart S.F.M."/>
            <person name="Yonemitsu M.A."/>
            <person name="Giersch R.M."/>
            <person name="Beal B.F."/>
            <person name="Arriagada G."/>
            <person name="Davis B.W."/>
            <person name="Ostrander E.A."/>
            <person name="Goff S.P."/>
            <person name="Metzger M.J."/>
        </authorList>
    </citation>
    <scope>NUCLEOTIDE SEQUENCE</scope>
    <source>
        <strain evidence="1">MELC-2E11</strain>
        <tissue evidence="1">Siphon/mantle</tissue>
    </source>
</reference>
<accession>A0ABY7E676</accession>
<evidence type="ECO:0000313" key="2">
    <source>
        <dbReference type="Proteomes" id="UP001164746"/>
    </source>
</evidence>
<proteinExistence type="predicted"/>
<protein>
    <submittedName>
        <fullName evidence="1">Uncharacterized protein</fullName>
    </submittedName>
</protein>
<organism evidence="1 2">
    <name type="scientific">Mya arenaria</name>
    <name type="common">Soft-shell clam</name>
    <dbReference type="NCBI Taxonomy" id="6604"/>
    <lineage>
        <taxon>Eukaryota</taxon>
        <taxon>Metazoa</taxon>
        <taxon>Spiralia</taxon>
        <taxon>Lophotrochozoa</taxon>
        <taxon>Mollusca</taxon>
        <taxon>Bivalvia</taxon>
        <taxon>Autobranchia</taxon>
        <taxon>Heteroconchia</taxon>
        <taxon>Euheterodonta</taxon>
        <taxon>Imparidentia</taxon>
        <taxon>Neoheterodontei</taxon>
        <taxon>Myida</taxon>
        <taxon>Myoidea</taxon>
        <taxon>Myidae</taxon>
        <taxon>Mya</taxon>
    </lineage>
</organism>